<name>A0AAV2YZ36_9STRA</name>
<evidence type="ECO:0000313" key="3">
    <source>
        <dbReference type="EMBL" id="DAZ98412.1"/>
    </source>
</evidence>
<comment type="caution">
    <text evidence="3">The sequence shown here is derived from an EMBL/GenBank/DDBJ whole genome shotgun (WGS) entry which is preliminary data.</text>
</comment>
<reference evidence="3" key="2">
    <citation type="journal article" date="2023" name="Microbiol Resour">
        <title>Decontamination and Annotation of the Draft Genome Sequence of the Oomycete Lagenidium giganteum ARSEF 373.</title>
        <authorList>
            <person name="Morgan W.R."/>
            <person name="Tartar A."/>
        </authorList>
    </citation>
    <scope>NUCLEOTIDE SEQUENCE</scope>
    <source>
        <strain evidence="3">ARSEF 373</strain>
    </source>
</reference>
<accession>A0AAV2YZ36</accession>
<organism evidence="3 4">
    <name type="scientific">Lagenidium giganteum</name>
    <dbReference type="NCBI Taxonomy" id="4803"/>
    <lineage>
        <taxon>Eukaryota</taxon>
        <taxon>Sar</taxon>
        <taxon>Stramenopiles</taxon>
        <taxon>Oomycota</taxon>
        <taxon>Peronosporomycetes</taxon>
        <taxon>Pythiales</taxon>
        <taxon>Pythiaceae</taxon>
    </lineage>
</organism>
<keyword evidence="2" id="KW-0472">Membrane</keyword>
<dbReference type="Proteomes" id="UP001146120">
    <property type="component" value="Unassembled WGS sequence"/>
</dbReference>
<protein>
    <submittedName>
        <fullName evidence="3">Uncharacterized protein</fullName>
    </submittedName>
</protein>
<dbReference type="AlphaFoldDB" id="A0AAV2YZ36"/>
<feature type="coiled-coil region" evidence="1">
    <location>
        <begin position="73"/>
        <end position="100"/>
    </location>
</feature>
<keyword evidence="2" id="KW-0812">Transmembrane</keyword>
<feature type="transmembrane region" description="Helical" evidence="2">
    <location>
        <begin position="56"/>
        <end position="76"/>
    </location>
</feature>
<evidence type="ECO:0000313" key="4">
    <source>
        <dbReference type="Proteomes" id="UP001146120"/>
    </source>
</evidence>
<keyword evidence="4" id="KW-1185">Reference proteome</keyword>
<reference evidence="3" key="1">
    <citation type="submission" date="2022-11" db="EMBL/GenBank/DDBJ databases">
        <authorList>
            <person name="Morgan W.R."/>
            <person name="Tartar A."/>
        </authorList>
    </citation>
    <scope>NUCLEOTIDE SEQUENCE</scope>
    <source>
        <strain evidence="3">ARSEF 373</strain>
    </source>
</reference>
<proteinExistence type="predicted"/>
<evidence type="ECO:0000256" key="1">
    <source>
        <dbReference type="SAM" id="Coils"/>
    </source>
</evidence>
<feature type="transmembrane region" description="Helical" evidence="2">
    <location>
        <begin position="12"/>
        <end position="36"/>
    </location>
</feature>
<evidence type="ECO:0000256" key="2">
    <source>
        <dbReference type="SAM" id="Phobius"/>
    </source>
</evidence>
<gene>
    <name evidence="3" type="ORF">N0F65_000126</name>
</gene>
<sequence>NNARQSPAFKMITSLTVPQIMIVSPVLLLVSTFTLFNFQNLFRAIASCKASSFKFTFQHVLLMAILLALIAIFNALDKNNKLQEQQLRLLQEQKDKSKRD</sequence>
<dbReference type="EMBL" id="DAKRPA010000107">
    <property type="protein sequence ID" value="DAZ98412.1"/>
    <property type="molecule type" value="Genomic_DNA"/>
</dbReference>
<feature type="non-terminal residue" evidence="3">
    <location>
        <position position="1"/>
    </location>
</feature>
<keyword evidence="2" id="KW-1133">Transmembrane helix</keyword>
<keyword evidence="1" id="KW-0175">Coiled coil</keyword>